<keyword evidence="3" id="KW-1185">Reference proteome</keyword>
<protein>
    <submittedName>
        <fullName evidence="2">Uncharacterized protein</fullName>
    </submittedName>
</protein>
<name>A0AA36N741_9DINO</name>
<feature type="compositionally biased region" description="Basic and acidic residues" evidence="1">
    <location>
        <begin position="38"/>
        <end position="47"/>
    </location>
</feature>
<evidence type="ECO:0000313" key="3">
    <source>
        <dbReference type="Proteomes" id="UP001178507"/>
    </source>
</evidence>
<dbReference type="Proteomes" id="UP001178507">
    <property type="component" value="Unassembled WGS sequence"/>
</dbReference>
<organism evidence="2 3">
    <name type="scientific">Effrenium voratum</name>
    <dbReference type="NCBI Taxonomy" id="2562239"/>
    <lineage>
        <taxon>Eukaryota</taxon>
        <taxon>Sar</taxon>
        <taxon>Alveolata</taxon>
        <taxon>Dinophyceae</taxon>
        <taxon>Suessiales</taxon>
        <taxon>Symbiodiniaceae</taxon>
        <taxon>Effrenium</taxon>
    </lineage>
</organism>
<proteinExistence type="predicted"/>
<gene>
    <name evidence="2" type="ORF">EVOR1521_LOCUS17866</name>
</gene>
<evidence type="ECO:0000256" key="1">
    <source>
        <dbReference type="SAM" id="MobiDB-lite"/>
    </source>
</evidence>
<comment type="caution">
    <text evidence="2">The sequence shown here is derived from an EMBL/GenBank/DDBJ whole genome shotgun (WGS) entry which is preliminary data.</text>
</comment>
<dbReference type="EMBL" id="CAUJNA010002435">
    <property type="protein sequence ID" value="CAJ1392876.1"/>
    <property type="molecule type" value="Genomic_DNA"/>
</dbReference>
<feature type="compositionally biased region" description="Low complexity" evidence="1">
    <location>
        <begin position="22"/>
        <end position="37"/>
    </location>
</feature>
<accession>A0AA36N741</accession>
<sequence>MAFVHQPELDRRAAPSSTDFLSTSYASSSPTSSSVPEDSSRSFERLEIQSTFSGSGRKIRREHLEVHHRTPKSRGGGCAKEEELKDRVAFRAGGVDVSLRVRDIPWLDDEDGSSASPVDLGKVQRLPAALEQEAEAQAAMRERERKAVPAIRLPEEVAAKNLGALSARGSSPSMRAEVEVQTARAARVQKGTPVTFYLEGRPEQLFGRVRCIECNGTYTVDVIGGGRKAGLDIVTPCSEADLQKAHISKSRPFQTKSDLPWRCLPRTQSSPELPSSEIEVGTPVAFFAQDKTVFGRIRSVQDNGVYVVDLAGGGIKVGVNTATPCSEEELDKVVQSKKALMYHLDAWSGRRSVWHPLGHLRGGAWWHLGRTGGPRGTPH</sequence>
<reference evidence="2" key="1">
    <citation type="submission" date="2023-08" db="EMBL/GenBank/DDBJ databases">
        <authorList>
            <person name="Chen Y."/>
            <person name="Shah S."/>
            <person name="Dougan E. K."/>
            <person name="Thang M."/>
            <person name="Chan C."/>
        </authorList>
    </citation>
    <scope>NUCLEOTIDE SEQUENCE</scope>
</reference>
<dbReference type="AlphaFoldDB" id="A0AA36N741"/>
<evidence type="ECO:0000313" key="2">
    <source>
        <dbReference type="EMBL" id="CAJ1392876.1"/>
    </source>
</evidence>
<feature type="region of interest" description="Disordered" evidence="1">
    <location>
        <begin position="1"/>
        <end position="80"/>
    </location>
</feature>